<accession>A0A0A9BUV2</accession>
<sequence>MVKMDHAVKHAKPSKKSETNHKFFLAEKDYFLDQGSQ</sequence>
<name>A0A0A9BUV2_ARUDO</name>
<organism evidence="2">
    <name type="scientific">Arundo donax</name>
    <name type="common">Giant reed</name>
    <name type="synonym">Donax arundinaceus</name>
    <dbReference type="NCBI Taxonomy" id="35708"/>
    <lineage>
        <taxon>Eukaryota</taxon>
        <taxon>Viridiplantae</taxon>
        <taxon>Streptophyta</taxon>
        <taxon>Embryophyta</taxon>
        <taxon>Tracheophyta</taxon>
        <taxon>Spermatophyta</taxon>
        <taxon>Magnoliopsida</taxon>
        <taxon>Liliopsida</taxon>
        <taxon>Poales</taxon>
        <taxon>Poaceae</taxon>
        <taxon>PACMAD clade</taxon>
        <taxon>Arundinoideae</taxon>
        <taxon>Arundineae</taxon>
        <taxon>Arundo</taxon>
    </lineage>
</organism>
<evidence type="ECO:0000313" key="2">
    <source>
        <dbReference type="EMBL" id="JAD67834.1"/>
    </source>
</evidence>
<dbReference type="AlphaFoldDB" id="A0A0A9BUV2"/>
<reference evidence="2" key="2">
    <citation type="journal article" date="2015" name="Data Brief">
        <title>Shoot transcriptome of the giant reed, Arundo donax.</title>
        <authorList>
            <person name="Barrero R.A."/>
            <person name="Guerrero F.D."/>
            <person name="Moolhuijzen P."/>
            <person name="Goolsby J.A."/>
            <person name="Tidwell J."/>
            <person name="Bellgard S.E."/>
            <person name="Bellgard M.I."/>
        </authorList>
    </citation>
    <scope>NUCLEOTIDE SEQUENCE</scope>
    <source>
        <tissue evidence="2">Shoot tissue taken approximately 20 cm above the soil surface</tissue>
    </source>
</reference>
<dbReference type="EMBL" id="GBRH01230061">
    <property type="protein sequence ID" value="JAD67834.1"/>
    <property type="molecule type" value="Transcribed_RNA"/>
</dbReference>
<evidence type="ECO:0000256" key="1">
    <source>
        <dbReference type="SAM" id="MobiDB-lite"/>
    </source>
</evidence>
<feature type="region of interest" description="Disordered" evidence="1">
    <location>
        <begin position="1"/>
        <end position="20"/>
    </location>
</feature>
<proteinExistence type="predicted"/>
<protein>
    <submittedName>
        <fullName evidence="2">Uncharacterized protein</fullName>
    </submittedName>
</protein>
<reference evidence="2" key="1">
    <citation type="submission" date="2014-09" db="EMBL/GenBank/DDBJ databases">
        <authorList>
            <person name="Magalhaes I.L.F."/>
            <person name="Oliveira U."/>
            <person name="Santos F.R."/>
            <person name="Vidigal T.H.D.A."/>
            <person name="Brescovit A.D."/>
            <person name="Santos A.J."/>
        </authorList>
    </citation>
    <scope>NUCLEOTIDE SEQUENCE</scope>
    <source>
        <tissue evidence="2">Shoot tissue taken approximately 20 cm above the soil surface</tissue>
    </source>
</reference>